<evidence type="ECO:0000256" key="3">
    <source>
        <dbReference type="ARBA" id="ARBA00022679"/>
    </source>
</evidence>
<dbReference type="GO" id="GO:0000155">
    <property type="term" value="F:phosphorelay sensor kinase activity"/>
    <property type="evidence" value="ECO:0007669"/>
    <property type="project" value="InterPro"/>
</dbReference>
<keyword evidence="7" id="KW-0902">Two-component regulatory system</keyword>
<dbReference type="InterPro" id="IPR003594">
    <property type="entry name" value="HATPase_dom"/>
</dbReference>
<dbReference type="Pfam" id="PF07730">
    <property type="entry name" value="HisKA_3"/>
    <property type="match status" value="1"/>
</dbReference>
<evidence type="ECO:0000256" key="4">
    <source>
        <dbReference type="ARBA" id="ARBA00022692"/>
    </source>
</evidence>
<evidence type="ECO:0000256" key="1">
    <source>
        <dbReference type="ARBA" id="ARBA00004651"/>
    </source>
</evidence>
<comment type="caution">
    <text evidence="12">The sequence shown here is derived from an EMBL/GenBank/DDBJ whole genome shotgun (WGS) entry which is preliminary data.</text>
</comment>
<evidence type="ECO:0000313" key="12">
    <source>
        <dbReference type="EMBL" id="NTS33291.1"/>
    </source>
</evidence>
<evidence type="ECO:0000313" key="13">
    <source>
        <dbReference type="Proteomes" id="UP000550508"/>
    </source>
</evidence>
<keyword evidence="6 10" id="KW-1133">Transmembrane helix</keyword>
<evidence type="ECO:0000256" key="7">
    <source>
        <dbReference type="ARBA" id="ARBA00023012"/>
    </source>
</evidence>
<dbReference type="Gene3D" id="1.20.5.1930">
    <property type="match status" value="1"/>
</dbReference>
<name>A0A849VTM6_9HYPH</name>
<keyword evidence="8 10" id="KW-0472">Membrane</keyword>
<feature type="domain" description="Histidine kinase" evidence="11">
    <location>
        <begin position="397"/>
        <end position="484"/>
    </location>
</feature>
<dbReference type="CDD" id="cd16917">
    <property type="entry name" value="HATPase_UhpB-NarQ-NarX-like"/>
    <property type="match status" value="1"/>
</dbReference>
<dbReference type="AlphaFoldDB" id="A0A849VTM6"/>
<keyword evidence="13" id="KW-1185">Reference proteome</keyword>
<keyword evidence="5 12" id="KW-0418">Kinase</keyword>
<feature type="compositionally biased region" description="Polar residues" evidence="9">
    <location>
        <begin position="10"/>
        <end position="20"/>
    </location>
</feature>
<keyword evidence="4 10" id="KW-0812">Transmembrane</keyword>
<feature type="transmembrane region" description="Helical" evidence="10">
    <location>
        <begin position="47"/>
        <end position="66"/>
    </location>
</feature>
<evidence type="ECO:0000256" key="2">
    <source>
        <dbReference type="ARBA" id="ARBA00022475"/>
    </source>
</evidence>
<dbReference type="InterPro" id="IPR050482">
    <property type="entry name" value="Sensor_HK_TwoCompSys"/>
</dbReference>
<keyword evidence="2" id="KW-1003">Cell membrane</keyword>
<proteinExistence type="predicted"/>
<feature type="region of interest" description="Disordered" evidence="9">
    <location>
        <begin position="1"/>
        <end position="20"/>
    </location>
</feature>
<keyword evidence="3" id="KW-0808">Transferase</keyword>
<dbReference type="PROSITE" id="PS50109">
    <property type="entry name" value="HIS_KIN"/>
    <property type="match status" value="1"/>
</dbReference>
<evidence type="ECO:0000256" key="6">
    <source>
        <dbReference type="ARBA" id="ARBA00022989"/>
    </source>
</evidence>
<gene>
    <name evidence="12" type="ORF">HQ945_18725</name>
</gene>
<dbReference type="Proteomes" id="UP000550508">
    <property type="component" value="Unassembled WGS sequence"/>
</dbReference>
<dbReference type="EMBL" id="JABUMX010000005">
    <property type="protein sequence ID" value="NTS33291.1"/>
    <property type="molecule type" value="Genomic_DNA"/>
</dbReference>
<dbReference type="GO" id="GO:0005886">
    <property type="term" value="C:plasma membrane"/>
    <property type="evidence" value="ECO:0007669"/>
    <property type="project" value="UniProtKB-SubCell"/>
</dbReference>
<dbReference type="InterPro" id="IPR036890">
    <property type="entry name" value="HATPase_C_sf"/>
</dbReference>
<dbReference type="GO" id="GO:0046983">
    <property type="term" value="F:protein dimerization activity"/>
    <property type="evidence" value="ECO:0007669"/>
    <property type="project" value="InterPro"/>
</dbReference>
<dbReference type="InterPro" id="IPR011712">
    <property type="entry name" value="Sig_transdc_His_kin_sub3_dim/P"/>
</dbReference>
<evidence type="ECO:0000259" key="11">
    <source>
        <dbReference type="PROSITE" id="PS50109"/>
    </source>
</evidence>
<evidence type="ECO:0000256" key="9">
    <source>
        <dbReference type="SAM" id="MobiDB-lite"/>
    </source>
</evidence>
<accession>A0A849VTM6</accession>
<dbReference type="InterPro" id="IPR005467">
    <property type="entry name" value="His_kinase_dom"/>
</dbReference>
<feature type="transmembrane region" description="Helical" evidence="10">
    <location>
        <begin position="224"/>
        <end position="244"/>
    </location>
</feature>
<evidence type="ECO:0000256" key="10">
    <source>
        <dbReference type="SAM" id="Phobius"/>
    </source>
</evidence>
<dbReference type="Pfam" id="PF02518">
    <property type="entry name" value="HATPase_c"/>
    <property type="match status" value="1"/>
</dbReference>
<dbReference type="Gene3D" id="3.30.565.10">
    <property type="entry name" value="Histidine kinase-like ATPase, C-terminal domain"/>
    <property type="match status" value="1"/>
</dbReference>
<evidence type="ECO:0000256" key="8">
    <source>
        <dbReference type="ARBA" id="ARBA00023136"/>
    </source>
</evidence>
<comment type="subcellular location">
    <subcellularLocation>
        <location evidence="1">Cell membrane</location>
        <topology evidence="1">Multi-pass membrane protein</topology>
    </subcellularLocation>
</comment>
<dbReference type="PANTHER" id="PTHR24421:SF37">
    <property type="entry name" value="SENSOR HISTIDINE KINASE NARS"/>
    <property type="match status" value="1"/>
</dbReference>
<sequence>MNAWSGIGRTGTSKTQWSEPLTTTFAKSAPPAETAELFGRMTLARQFILAASAVLIVGMAIIAFWVTSRIEESVTRNAASATALYVDSIIAPLTQELADSDTLGEGARLALTETLGQGVLGDKIVSFKVWKPDGSVVFSNQTEIVGRRFPISDRLQGAFAGTVQAEFDKLDSAENATERAKGIPLLEIYSPIRQPWSGRVIGVAEFYEIATDLKADLNRARLRSWIVVGLVTLAMLGVLFGIVARGSRLITRQAEILRARFDELSRLLNSNRALRLRAEQAAHRTAALNERYLRRISADLHDGPAQLIAFACLRLETATKGSVMGPDLETVTTSLEEALQEVRNICHGLMLPELDDLETREICMRVIKAHESRTRTSVEFTCGDNLPELNQAEKIGLYRFVQESLNNAFRHANGIGQKVTVVSSNDGLSATVADGGKGFDPVNADKGLGLTGLEERFAGLGGTFVVNSSPGHGTIVTMHLPGGRDA</sequence>
<dbReference type="PANTHER" id="PTHR24421">
    <property type="entry name" value="NITRATE/NITRITE SENSOR PROTEIN NARX-RELATED"/>
    <property type="match status" value="1"/>
</dbReference>
<evidence type="ECO:0000256" key="5">
    <source>
        <dbReference type="ARBA" id="ARBA00022777"/>
    </source>
</evidence>
<protein>
    <submittedName>
        <fullName evidence="12">Sensor histidine kinase</fullName>
    </submittedName>
</protein>
<organism evidence="12 13">
    <name type="scientific">Phyllobacterium pellucidum</name>
    <dbReference type="NCBI Taxonomy" id="2740464"/>
    <lineage>
        <taxon>Bacteria</taxon>
        <taxon>Pseudomonadati</taxon>
        <taxon>Pseudomonadota</taxon>
        <taxon>Alphaproteobacteria</taxon>
        <taxon>Hyphomicrobiales</taxon>
        <taxon>Phyllobacteriaceae</taxon>
        <taxon>Phyllobacterium</taxon>
    </lineage>
</organism>
<reference evidence="12 13" key="1">
    <citation type="submission" date="2020-05" db="EMBL/GenBank/DDBJ databases">
        <authorList>
            <person name="Kim M.K."/>
        </authorList>
    </citation>
    <scope>NUCLEOTIDE SEQUENCE [LARGE SCALE GENOMIC DNA]</scope>
    <source>
        <strain evidence="12 13">BT25</strain>
    </source>
</reference>
<dbReference type="SUPFAM" id="SSF55874">
    <property type="entry name" value="ATPase domain of HSP90 chaperone/DNA topoisomerase II/histidine kinase"/>
    <property type="match status" value="1"/>
</dbReference>